<dbReference type="Proteomes" id="UP000308760">
    <property type="component" value="Unassembled WGS sequence"/>
</dbReference>
<evidence type="ECO:0000313" key="2">
    <source>
        <dbReference type="EMBL" id="THV33618.1"/>
    </source>
</evidence>
<comment type="caution">
    <text evidence="2">The sequence shown here is derived from an EMBL/GenBank/DDBJ whole genome shotgun (WGS) entry which is preliminary data.</text>
</comment>
<dbReference type="RefSeq" id="WP_136537499.1">
    <property type="nucleotide sequence ID" value="NZ_STGY01000083.1"/>
</dbReference>
<keyword evidence="3" id="KW-1185">Reference proteome</keyword>
<dbReference type="GO" id="GO:0032259">
    <property type="term" value="P:methylation"/>
    <property type="evidence" value="ECO:0007669"/>
    <property type="project" value="UniProtKB-KW"/>
</dbReference>
<dbReference type="EMBL" id="STGY01000083">
    <property type="protein sequence ID" value="THV33618.1"/>
    <property type="molecule type" value="Genomic_DNA"/>
</dbReference>
<name>A0A4S8PR30_9ACTN</name>
<dbReference type="SUPFAM" id="SSF53335">
    <property type="entry name" value="S-adenosyl-L-methionine-dependent methyltransferases"/>
    <property type="match status" value="1"/>
</dbReference>
<sequence length="261" mass="28988">MTTGTQRENVRSNYQDSQNLKDRISLYRYRDPEIDPVDVALRLLPSDLRFVLDVGCGHGQYIGGLRGAHPEATVVGIDASPAMLAEVEPPIMAADAQAIPYPNDAADAVLAMHMLYHVPDIAKAVGEFRRVLKPGGTLLASTNIEGDMAEVWELWSEATAEVLGNEGYQHGTELMRFDSANATGYLEAEFDSVERFDERGKVAVPAPGPILNYFASARSFVPYDDATHDAIMDAAARRLEAHFERHDRFEFDKVLVFYRCH</sequence>
<dbReference type="PANTHER" id="PTHR43591">
    <property type="entry name" value="METHYLTRANSFERASE"/>
    <property type="match status" value="1"/>
</dbReference>
<dbReference type="CDD" id="cd02440">
    <property type="entry name" value="AdoMet_MTases"/>
    <property type="match status" value="1"/>
</dbReference>
<dbReference type="GO" id="GO:0008757">
    <property type="term" value="F:S-adenosylmethionine-dependent methyltransferase activity"/>
    <property type="evidence" value="ECO:0007669"/>
    <property type="project" value="InterPro"/>
</dbReference>
<feature type="domain" description="Methyltransferase type 11" evidence="1">
    <location>
        <begin position="52"/>
        <end position="139"/>
    </location>
</feature>
<reference evidence="2 3" key="2">
    <citation type="submission" date="2019-05" db="EMBL/GenBank/DDBJ databases">
        <title>Glycomyces buryatensis sp. nov.</title>
        <authorList>
            <person name="Nikitina E."/>
        </authorList>
    </citation>
    <scope>NUCLEOTIDE SEQUENCE [LARGE SCALE GENOMIC DNA]</scope>
    <source>
        <strain evidence="2 3">18</strain>
    </source>
</reference>
<dbReference type="OrthoDB" id="65624at2"/>
<gene>
    <name evidence="2" type="ORF">FAB82_26145</name>
</gene>
<proteinExistence type="predicted"/>
<dbReference type="Gene3D" id="3.40.50.150">
    <property type="entry name" value="Vaccinia Virus protein VP39"/>
    <property type="match status" value="1"/>
</dbReference>
<dbReference type="Pfam" id="PF08241">
    <property type="entry name" value="Methyltransf_11"/>
    <property type="match status" value="1"/>
</dbReference>
<dbReference type="InterPro" id="IPR013216">
    <property type="entry name" value="Methyltransf_11"/>
</dbReference>
<dbReference type="AlphaFoldDB" id="A0A4S8PR30"/>
<keyword evidence="2" id="KW-0489">Methyltransferase</keyword>
<evidence type="ECO:0000313" key="3">
    <source>
        <dbReference type="Proteomes" id="UP000308760"/>
    </source>
</evidence>
<reference evidence="3" key="1">
    <citation type="submission" date="2019-04" db="EMBL/GenBank/DDBJ databases">
        <title>Nocardioides xinjiangensis sp. nov.</title>
        <authorList>
            <person name="Liu S."/>
        </authorList>
    </citation>
    <scope>NUCLEOTIDE SEQUENCE [LARGE SCALE GENOMIC DNA]</scope>
    <source>
        <strain evidence="3">18</strain>
    </source>
</reference>
<protein>
    <submittedName>
        <fullName evidence="2">Class I SAM-dependent methyltransferase</fullName>
    </submittedName>
</protein>
<keyword evidence="2" id="KW-0808">Transferase</keyword>
<dbReference type="PANTHER" id="PTHR43591:SF24">
    <property type="entry name" value="2-METHOXY-6-POLYPRENYL-1,4-BENZOQUINOL METHYLASE, MITOCHONDRIAL"/>
    <property type="match status" value="1"/>
</dbReference>
<evidence type="ECO:0000259" key="1">
    <source>
        <dbReference type="Pfam" id="PF08241"/>
    </source>
</evidence>
<dbReference type="InterPro" id="IPR029063">
    <property type="entry name" value="SAM-dependent_MTases_sf"/>
</dbReference>
<organism evidence="2 3">
    <name type="scientific">Glycomyces buryatensis</name>
    <dbReference type="NCBI Taxonomy" id="2570927"/>
    <lineage>
        <taxon>Bacteria</taxon>
        <taxon>Bacillati</taxon>
        <taxon>Actinomycetota</taxon>
        <taxon>Actinomycetes</taxon>
        <taxon>Glycomycetales</taxon>
        <taxon>Glycomycetaceae</taxon>
        <taxon>Glycomyces</taxon>
    </lineage>
</organism>
<accession>A0A4S8PR30</accession>